<accession>A0AA39X6Z7</accession>
<dbReference type="EMBL" id="JAULSR010000002">
    <property type="protein sequence ID" value="KAK0628472.1"/>
    <property type="molecule type" value="Genomic_DNA"/>
</dbReference>
<evidence type="ECO:0000313" key="3">
    <source>
        <dbReference type="EMBL" id="KAK0628472.1"/>
    </source>
</evidence>
<dbReference type="InterPro" id="IPR050869">
    <property type="entry name" value="H3K4_H4K5_MeTrfase"/>
</dbReference>
<dbReference type="AlphaFoldDB" id="A0AA39X6Z7"/>
<organism evidence="3 4">
    <name type="scientific">Bombardia bombarda</name>
    <dbReference type="NCBI Taxonomy" id="252184"/>
    <lineage>
        <taxon>Eukaryota</taxon>
        <taxon>Fungi</taxon>
        <taxon>Dikarya</taxon>
        <taxon>Ascomycota</taxon>
        <taxon>Pezizomycotina</taxon>
        <taxon>Sordariomycetes</taxon>
        <taxon>Sordariomycetidae</taxon>
        <taxon>Sordariales</taxon>
        <taxon>Lasiosphaeriaceae</taxon>
        <taxon>Bombardia</taxon>
    </lineage>
</organism>
<feature type="domain" description="SET" evidence="2">
    <location>
        <begin position="43"/>
        <end position="289"/>
    </location>
</feature>
<name>A0AA39X6Z7_9PEZI</name>
<evidence type="ECO:0000259" key="2">
    <source>
        <dbReference type="PROSITE" id="PS50280"/>
    </source>
</evidence>
<dbReference type="Pfam" id="PF00856">
    <property type="entry name" value="SET"/>
    <property type="match status" value="1"/>
</dbReference>
<gene>
    <name evidence="3" type="ORF">B0T17DRAFT_606099</name>
</gene>
<sequence length="314" mass="34315">MGKKKSKDNNTNKADSQGATGFDAAKQGKIPAKWYPQAPKNDPAVRLGLVNASVGYGLFAARDFAKGEFIFHEAPLMTALFKENSSADEATVNSQHRAYADILTDTHKTQVLNVAFPLLAARNGFPPPAFAQARQTLDADLGMNLVHGRYAGTDLTEEQYQSYTNALADACMNFFKFYAFEDKTNPDGVLLPIIKMANGAPAPTTHACVYLLGSLVNHCCTPRTPKRTTTVEGDAHDILRGATRRPPIGPNIEWRIGDSGLAKFVKPRHIAVQARRDIKAGEQLTWDYGKREKGFLCECDVCHAKLTDSLCGVL</sequence>
<dbReference type="InterPro" id="IPR046341">
    <property type="entry name" value="SET_dom_sf"/>
</dbReference>
<evidence type="ECO:0000256" key="1">
    <source>
        <dbReference type="SAM" id="MobiDB-lite"/>
    </source>
</evidence>
<keyword evidence="4" id="KW-1185">Reference proteome</keyword>
<protein>
    <recommendedName>
        <fullName evidence="2">SET domain-containing protein</fullName>
    </recommendedName>
</protein>
<dbReference type="SUPFAM" id="SSF82199">
    <property type="entry name" value="SET domain"/>
    <property type="match status" value="1"/>
</dbReference>
<feature type="compositionally biased region" description="Polar residues" evidence="1">
    <location>
        <begin position="9"/>
        <end position="19"/>
    </location>
</feature>
<dbReference type="PANTHER" id="PTHR12197">
    <property type="entry name" value="HISTONE-LYSINE N-METHYLTRANSFERASE SMYD"/>
    <property type="match status" value="1"/>
</dbReference>
<dbReference type="InterPro" id="IPR001214">
    <property type="entry name" value="SET_dom"/>
</dbReference>
<comment type="caution">
    <text evidence="3">The sequence shown here is derived from an EMBL/GenBank/DDBJ whole genome shotgun (WGS) entry which is preliminary data.</text>
</comment>
<dbReference type="Gene3D" id="2.170.270.10">
    <property type="entry name" value="SET domain"/>
    <property type="match status" value="1"/>
</dbReference>
<dbReference type="SMART" id="SM00317">
    <property type="entry name" value="SET"/>
    <property type="match status" value="1"/>
</dbReference>
<reference evidence="3" key="1">
    <citation type="submission" date="2023-06" db="EMBL/GenBank/DDBJ databases">
        <title>Genome-scale phylogeny and comparative genomics of the fungal order Sordariales.</title>
        <authorList>
            <consortium name="Lawrence Berkeley National Laboratory"/>
            <person name="Hensen N."/>
            <person name="Bonometti L."/>
            <person name="Westerberg I."/>
            <person name="Brannstrom I.O."/>
            <person name="Guillou S."/>
            <person name="Cros-Aarteil S."/>
            <person name="Calhoun S."/>
            <person name="Haridas S."/>
            <person name="Kuo A."/>
            <person name="Mondo S."/>
            <person name="Pangilinan J."/>
            <person name="Riley R."/>
            <person name="LaButti K."/>
            <person name="Andreopoulos B."/>
            <person name="Lipzen A."/>
            <person name="Chen C."/>
            <person name="Yanf M."/>
            <person name="Daum C."/>
            <person name="Ng V."/>
            <person name="Clum A."/>
            <person name="Steindorff A."/>
            <person name="Ohm R."/>
            <person name="Martin F."/>
            <person name="Silar P."/>
            <person name="Natvig D."/>
            <person name="Lalanne C."/>
            <person name="Gautier V."/>
            <person name="Ament-velasquez S.L."/>
            <person name="Kruys A."/>
            <person name="Hutchinson M.I."/>
            <person name="Powell A.J."/>
            <person name="Barry K."/>
            <person name="Miller A.N."/>
            <person name="Grigoriev I.V."/>
            <person name="Debuchy R."/>
            <person name="Gladieux P."/>
            <person name="Thoren M.H."/>
            <person name="Johannesson H."/>
        </authorList>
    </citation>
    <scope>NUCLEOTIDE SEQUENCE</scope>
    <source>
        <strain evidence="3">SMH3391-2</strain>
    </source>
</reference>
<proteinExistence type="predicted"/>
<dbReference type="Proteomes" id="UP001174934">
    <property type="component" value="Unassembled WGS sequence"/>
</dbReference>
<dbReference type="PROSITE" id="PS50280">
    <property type="entry name" value="SET"/>
    <property type="match status" value="1"/>
</dbReference>
<feature type="region of interest" description="Disordered" evidence="1">
    <location>
        <begin position="1"/>
        <end position="23"/>
    </location>
</feature>
<dbReference type="PANTHER" id="PTHR12197:SF294">
    <property type="entry name" value="POTENTIAL PROTEIN LYSINE METHYLTRANSFERASE SET6"/>
    <property type="match status" value="1"/>
</dbReference>
<dbReference type="GO" id="GO:0005634">
    <property type="term" value="C:nucleus"/>
    <property type="evidence" value="ECO:0007669"/>
    <property type="project" value="TreeGrafter"/>
</dbReference>
<evidence type="ECO:0000313" key="4">
    <source>
        <dbReference type="Proteomes" id="UP001174934"/>
    </source>
</evidence>